<evidence type="ECO:0000313" key="1">
    <source>
        <dbReference type="EMBL" id="OQS40761.1"/>
    </source>
</evidence>
<evidence type="ECO:0000313" key="2">
    <source>
        <dbReference type="Proteomes" id="UP000192721"/>
    </source>
</evidence>
<dbReference type="EMBL" id="MUKV01000010">
    <property type="protein sequence ID" value="OQS40761.1"/>
    <property type="molecule type" value="Genomic_DNA"/>
</dbReference>
<dbReference type="Proteomes" id="UP000192721">
    <property type="component" value="Unassembled WGS sequence"/>
</dbReference>
<reference evidence="1 2" key="1">
    <citation type="submission" date="2017-02" db="EMBL/GenBank/DDBJ databases">
        <title>Chromobacterium haemolyticum H5244.</title>
        <authorList>
            <person name="Gulvik C.A."/>
        </authorList>
    </citation>
    <scope>NUCLEOTIDE SEQUENCE [LARGE SCALE GENOMIC DNA]</scope>
    <source>
        <strain evidence="1 2">H5244</strain>
    </source>
</reference>
<dbReference type="RefSeq" id="WP_081555418.1">
    <property type="nucleotide sequence ID" value="NZ_CP109905.1"/>
</dbReference>
<dbReference type="AlphaFoldDB" id="A0A1W0D183"/>
<name>A0A1W0D183_9NEIS</name>
<accession>A0A1W0D183</accession>
<sequence>MSDLKAALEAYMRLLARQGAPAQVIDERRRILEQMLPWLDGVERSAEGFRVPCERLLQACAPDEQVLALTCTREFYYFWLGDTKKVVEITARSGFSVRNVRVWLETDWEGLLTRMERDGFSRFPPSLGLYLGKLFEDGMSEPDIHLRERLLKSLLYLLDGQPIQGDSFRMMVDAVLLHLRDAELKNIFLLLVREYFYYWHQFPQAQARNAGQPAA</sequence>
<organism evidence="1 2">
    <name type="scientific">Chromobacterium haemolyticum</name>
    <dbReference type="NCBI Taxonomy" id="394935"/>
    <lineage>
        <taxon>Bacteria</taxon>
        <taxon>Pseudomonadati</taxon>
        <taxon>Pseudomonadota</taxon>
        <taxon>Betaproteobacteria</taxon>
        <taxon>Neisseriales</taxon>
        <taxon>Chromobacteriaceae</taxon>
        <taxon>Chromobacterium</taxon>
    </lineage>
</organism>
<protein>
    <submittedName>
        <fullName evidence="1">Uncharacterized protein</fullName>
    </submittedName>
</protein>
<comment type="caution">
    <text evidence="1">The sequence shown here is derived from an EMBL/GenBank/DDBJ whole genome shotgun (WGS) entry which is preliminary data.</text>
</comment>
<proteinExistence type="predicted"/>
<gene>
    <name evidence="1" type="ORF">B0T45_10280</name>
</gene>